<evidence type="ECO:0000313" key="3">
    <source>
        <dbReference type="EMBL" id="ATQ69168.1"/>
    </source>
</evidence>
<dbReference type="Pfam" id="PF04773">
    <property type="entry name" value="FecR"/>
    <property type="match status" value="1"/>
</dbReference>
<gene>
    <name evidence="3" type="ORF">CQW49_15725</name>
</gene>
<dbReference type="EMBL" id="CP023737">
    <property type="protein sequence ID" value="ATQ69168.1"/>
    <property type="molecule type" value="Genomic_DNA"/>
</dbReference>
<dbReference type="Pfam" id="PF16220">
    <property type="entry name" value="DUF4880"/>
    <property type="match status" value="1"/>
</dbReference>
<name>A0A2D2D2G5_METT3</name>
<dbReference type="Gene3D" id="2.60.120.1440">
    <property type="match status" value="1"/>
</dbReference>
<feature type="domain" description="FecR protein" evidence="1">
    <location>
        <begin position="108"/>
        <end position="196"/>
    </location>
</feature>
<dbReference type="PIRSF" id="PIRSF018266">
    <property type="entry name" value="FecR"/>
    <property type="match status" value="1"/>
</dbReference>
<dbReference type="RefSeq" id="WP_003610114.1">
    <property type="nucleotide sequence ID" value="NZ_ADVE02000001.1"/>
</dbReference>
<dbReference type="GO" id="GO:0016989">
    <property type="term" value="F:sigma factor antagonist activity"/>
    <property type="evidence" value="ECO:0007669"/>
    <property type="project" value="TreeGrafter"/>
</dbReference>
<keyword evidence="4" id="KW-1185">Reference proteome</keyword>
<dbReference type="InterPro" id="IPR006860">
    <property type="entry name" value="FecR"/>
</dbReference>
<accession>A0A2D2D2G5</accession>
<dbReference type="Proteomes" id="UP000230709">
    <property type="component" value="Chromosome"/>
</dbReference>
<evidence type="ECO:0000259" key="2">
    <source>
        <dbReference type="Pfam" id="PF16220"/>
    </source>
</evidence>
<dbReference type="InterPro" id="IPR012373">
    <property type="entry name" value="Ferrdict_sens_TM"/>
</dbReference>
<dbReference type="KEGG" id="mtw:CQW49_15725"/>
<feature type="domain" description="FecR N-terminal" evidence="2">
    <location>
        <begin position="13"/>
        <end position="54"/>
    </location>
</feature>
<reference evidence="4" key="1">
    <citation type="submission" date="2017-10" db="EMBL/GenBank/DDBJ databases">
        <title>Completed PacBio SMRT sequence of Methylosinus trichosporium OB3b reveals presence of a third large plasmid.</title>
        <authorList>
            <person name="Charles T.C."/>
            <person name="Lynch M.D.J."/>
            <person name="Heil J.R."/>
            <person name="Cheng J."/>
        </authorList>
    </citation>
    <scope>NUCLEOTIDE SEQUENCE [LARGE SCALE GENOMIC DNA]</scope>
    <source>
        <strain evidence="4">OB3b</strain>
    </source>
</reference>
<organism evidence="3 4">
    <name type="scientific">Methylosinus trichosporium (strain ATCC 35070 / NCIMB 11131 / UNIQEM 75 / OB3b)</name>
    <dbReference type="NCBI Taxonomy" id="595536"/>
    <lineage>
        <taxon>Bacteria</taxon>
        <taxon>Pseudomonadati</taxon>
        <taxon>Pseudomonadota</taxon>
        <taxon>Alphaproteobacteria</taxon>
        <taxon>Hyphomicrobiales</taxon>
        <taxon>Methylocystaceae</taxon>
        <taxon>Methylosinus</taxon>
    </lineage>
</organism>
<evidence type="ECO:0000313" key="4">
    <source>
        <dbReference type="Proteomes" id="UP000230709"/>
    </source>
</evidence>
<dbReference type="AlphaFoldDB" id="A0A2D2D2G5"/>
<dbReference type="STRING" id="595536.GCA_000178815_02037"/>
<dbReference type="PANTHER" id="PTHR30273:SF2">
    <property type="entry name" value="PROTEIN FECR"/>
    <property type="match status" value="1"/>
</dbReference>
<evidence type="ECO:0000259" key="1">
    <source>
        <dbReference type="Pfam" id="PF04773"/>
    </source>
</evidence>
<dbReference type="PANTHER" id="PTHR30273">
    <property type="entry name" value="PERIPLASMIC SIGNAL SENSOR AND SIGMA FACTOR ACTIVATOR FECR-RELATED"/>
    <property type="match status" value="1"/>
</dbReference>
<protein>
    <submittedName>
        <fullName evidence="3">Iron dicitrate transport regulator FecR</fullName>
    </submittedName>
</protein>
<sequence>MNEGRGQNARRREAAVDWWMRLRAGPLGADEQAAYESWRADPANAAALDNIARLTAHMATLPRPAAKRPAPARPALRLALAAPLLAATVALLADWGELSAFLRSDHFSGAGETRLVTLEDGSRVHLDARSAIALRFDASERRVELLSGEAYFEVAPAPSRPFVVAAAGGSVTALGTAFDVALDETGAHVAVTEHSVRVASGGAEVTVGEGQQSAFRDGAVATAPAPVKTGWVTAWRRGKLIVENAPLRDLLAALGRRNRGVFACASAAICARGVTGVFSADDPAQAIEAIETALGLRATFVTRFVAILHE</sequence>
<dbReference type="InterPro" id="IPR032623">
    <property type="entry name" value="FecR_N"/>
</dbReference>
<proteinExistence type="predicted"/>